<feature type="non-terminal residue" evidence="2">
    <location>
        <position position="104"/>
    </location>
</feature>
<feature type="compositionally biased region" description="Polar residues" evidence="1">
    <location>
        <begin position="35"/>
        <end position="45"/>
    </location>
</feature>
<evidence type="ECO:0000256" key="1">
    <source>
        <dbReference type="SAM" id="MobiDB-lite"/>
    </source>
</evidence>
<dbReference type="Proteomes" id="UP000054217">
    <property type="component" value="Unassembled WGS sequence"/>
</dbReference>
<keyword evidence="3" id="KW-1185">Reference proteome</keyword>
<name>A0A0C3NIH0_PISTI</name>
<feature type="region of interest" description="Disordered" evidence="1">
    <location>
        <begin position="35"/>
        <end position="74"/>
    </location>
</feature>
<gene>
    <name evidence="2" type="ORF">M404DRAFT_1007437</name>
</gene>
<dbReference type="AlphaFoldDB" id="A0A0C3NIH0"/>
<proteinExistence type="predicted"/>
<protein>
    <submittedName>
        <fullName evidence="2">Uncharacterized protein</fullName>
    </submittedName>
</protein>
<evidence type="ECO:0000313" key="3">
    <source>
        <dbReference type="Proteomes" id="UP000054217"/>
    </source>
</evidence>
<sequence>MSTEVVRKAMQMMIKSPLAATPQCKHILSAGNARTLSSETGSVREQVSHRPERPCLPHLRGAEQSAQPDHRQDLQCPKCGRRSWIKLQYHNAKYLFIFHQISYI</sequence>
<feature type="compositionally biased region" description="Basic and acidic residues" evidence="1">
    <location>
        <begin position="46"/>
        <end position="55"/>
    </location>
</feature>
<reference evidence="3" key="2">
    <citation type="submission" date="2015-01" db="EMBL/GenBank/DDBJ databases">
        <title>Evolutionary Origins and Diversification of the Mycorrhizal Mutualists.</title>
        <authorList>
            <consortium name="DOE Joint Genome Institute"/>
            <consortium name="Mycorrhizal Genomics Consortium"/>
            <person name="Kohler A."/>
            <person name="Kuo A."/>
            <person name="Nagy L.G."/>
            <person name="Floudas D."/>
            <person name="Copeland A."/>
            <person name="Barry K.W."/>
            <person name="Cichocki N."/>
            <person name="Veneault-Fourrey C."/>
            <person name="LaButti K."/>
            <person name="Lindquist E.A."/>
            <person name="Lipzen A."/>
            <person name="Lundell T."/>
            <person name="Morin E."/>
            <person name="Murat C."/>
            <person name="Riley R."/>
            <person name="Ohm R."/>
            <person name="Sun H."/>
            <person name="Tunlid A."/>
            <person name="Henrissat B."/>
            <person name="Grigoriev I.V."/>
            <person name="Hibbett D.S."/>
            <person name="Martin F."/>
        </authorList>
    </citation>
    <scope>NUCLEOTIDE SEQUENCE [LARGE SCALE GENOMIC DNA]</scope>
    <source>
        <strain evidence="3">Marx 270</strain>
    </source>
</reference>
<accession>A0A0C3NIH0</accession>
<dbReference type="HOGENOM" id="CLU_2256483_0_0_1"/>
<evidence type="ECO:0000313" key="2">
    <source>
        <dbReference type="EMBL" id="KIN95475.1"/>
    </source>
</evidence>
<reference evidence="2 3" key="1">
    <citation type="submission" date="2014-04" db="EMBL/GenBank/DDBJ databases">
        <authorList>
            <consortium name="DOE Joint Genome Institute"/>
            <person name="Kuo A."/>
            <person name="Kohler A."/>
            <person name="Costa M.D."/>
            <person name="Nagy L.G."/>
            <person name="Floudas D."/>
            <person name="Copeland A."/>
            <person name="Barry K.W."/>
            <person name="Cichocki N."/>
            <person name="Veneault-Fourrey C."/>
            <person name="LaButti K."/>
            <person name="Lindquist E.A."/>
            <person name="Lipzen A."/>
            <person name="Lundell T."/>
            <person name="Morin E."/>
            <person name="Murat C."/>
            <person name="Sun H."/>
            <person name="Tunlid A."/>
            <person name="Henrissat B."/>
            <person name="Grigoriev I.V."/>
            <person name="Hibbett D.S."/>
            <person name="Martin F."/>
            <person name="Nordberg H.P."/>
            <person name="Cantor M.N."/>
            <person name="Hua S.X."/>
        </authorList>
    </citation>
    <scope>NUCLEOTIDE SEQUENCE [LARGE SCALE GENOMIC DNA]</scope>
    <source>
        <strain evidence="2 3">Marx 270</strain>
    </source>
</reference>
<organism evidence="2 3">
    <name type="scientific">Pisolithus tinctorius Marx 270</name>
    <dbReference type="NCBI Taxonomy" id="870435"/>
    <lineage>
        <taxon>Eukaryota</taxon>
        <taxon>Fungi</taxon>
        <taxon>Dikarya</taxon>
        <taxon>Basidiomycota</taxon>
        <taxon>Agaricomycotina</taxon>
        <taxon>Agaricomycetes</taxon>
        <taxon>Agaricomycetidae</taxon>
        <taxon>Boletales</taxon>
        <taxon>Sclerodermatineae</taxon>
        <taxon>Pisolithaceae</taxon>
        <taxon>Pisolithus</taxon>
    </lineage>
</organism>
<dbReference type="EMBL" id="KN832066">
    <property type="protein sequence ID" value="KIN95475.1"/>
    <property type="molecule type" value="Genomic_DNA"/>
</dbReference>
<dbReference type="InParanoid" id="A0A0C3NIH0"/>